<keyword evidence="2" id="KW-0812">Transmembrane</keyword>
<reference evidence="4" key="1">
    <citation type="journal article" date="2020" name="mSystems">
        <title>Genome- and Community-Level Interaction Insights into Carbon Utilization and Element Cycling Functions of Hydrothermarchaeota in Hydrothermal Sediment.</title>
        <authorList>
            <person name="Zhou Z."/>
            <person name="Liu Y."/>
            <person name="Xu W."/>
            <person name="Pan J."/>
            <person name="Luo Z.H."/>
            <person name="Li M."/>
        </authorList>
    </citation>
    <scope>NUCLEOTIDE SEQUENCE [LARGE SCALE GENOMIC DNA]</scope>
    <source>
        <strain evidence="4">SpSt-477</strain>
    </source>
</reference>
<keyword evidence="2" id="KW-0472">Membrane</keyword>
<evidence type="ECO:0000256" key="1">
    <source>
        <dbReference type="SAM" id="MobiDB-lite"/>
    </source>
</evidence>
<dbReference type="PANTHER" id="PTHR44119">
    <property type="entry name" value="MAGNESIUM-CHELATASE SUBUNIT CHLH, CHLOROPLASTIC"/>
    <property type="match status" value="1"/>
</dbReference>
<keyword evidence="2" id="KW-1133">Transmembrane helix</keyword>
<sequence length="1347" mass="149576">MKSRSEHRCGWLLTWMCIWSVALTASGAFVVQAADEASVSGAGAAAHAGASIRHIGFFVSDVDAYIVREAIQQTADIRPRVDVSIWGTSSLQQPETLDVLRRLDVVILDVMPPQPGQWVLENRRAFREDVRFYAVRTSNRNEDYRRAGFLWDETVRAYFGYTTAENLAHLIRFVAARDFQLRIEPAAAAPVVPPENALYHPDAPALFTDLDAYLKWYRESKHFHPDGRWNVSVIFPTFAIDGKRAPLDALIRAYEKRGINTVCWFREMKDRERNLAALLSKEPLASRLGSITGFDFRFSSTLSEGAKAVLEKANVPIINAQYLFFGTEPEWMASPQGMSAPDIPLQFSTPELSGLIEPTVIGVKRNLSAEGGMGDAAVYAAVEPNVERLAARVAKWHVLRQKPNADKKILLMYYNHGAGKQNIGASYLNVFRSIEAILNRLREEGYTVNGDVSEAAVQQMLIQAVRNIGSWAPDELNPLLAHGRAVRIPQSQYGKWYETLPESFRQAVEKDWGTPEQSRIMTHEGDFILPCIPLGNVVLVPQPVRGWSDDPDKLYHSTVLHPHHQYVAFYLWLQHVFQPDAMISLGTHGTHEWLPGKQAGLTWQCPPEVLIGDIPNIYPYIVDDVGEGIQAKRRGRGVVIDHAVPALKPGGLYGEYSELTALIDEYEAAASDVIRESRLERIRNLASRMGLDRDLGLAGVAAKDIEALQHELLRMKTEVVPYGLHTFGVSARGEALSDTAAAIAEKGGREKAFYETHLAQCGPSEMGSLLRSLSGGYVPAGPGNDPIRNPDSLPTGKNFYAFDPEKIPSKEAWENGWKAAEELIATYRTKHEGAFPEQIGVILWSVETIRDEGIQVATALALMGIRPVWDRRDKVRDIVPIAGGELGRPRIDVLLQMSGLFRDTFPGVALLLDRAVRLAAELGDVENFLAKHMGAMEAELVKEGVSPERARALSRVRLFSAAPGAYGTKVEDLTGASGMWEKDDTVAENGFVRMQSFGYSADTWGEALTPVYRKHLRRVDATIHSLSTNLYGTMDNDDMFQYLGGLSMAVKKASGKAPDVFVSNQRVRGQGRLEPIGETLGREARTRYWNPKWIEGMKQEGYAGAREMAHFVEYLWGWQVTTPEAVDADRWKETFDVYVEDKHHLDVKAFLEKANPWAYQSMTARMLEAVRKGYWKADEEVRRKLAAAYALNVVQAGVACCDHTCNNPLLNQMVVQIVSIPGVLSPQVAEQFLLAVEKVAGKPLDEQVKERRQMLERMEAVPALSNAAVSPKEGPEGTSQEAPKTEAAGADAPESVTGYRMKTVESSDSRTQLSSSGIQWMAAFFVLVLIGVFLAGSRLAQQRRQIS</sequence>
<protein>
    <submittedName>
        <fullName evidence="4">Cobaltochelatase subunit CobN</fullName>
    </submittedName>
</protein>
<name>A0A7C4RPV2_9BACT</name>
<feature type="region of interest" description="Disordered" evidence="1">
    <location>
        <begin position="1265"/>
        <end position="1298"/>
    </location>
</feature>
<comment type="caution">
    <text evidence="4">The sequence shown here is derived from an EMBL/GenBank/DDBJ whole genome shotgun (WGS) entry which is preliminary data.</text>
</comment>
<evidence type="ECO:0000256" key="2">
    <source>
        <dbReference type="SAM" id="Phobius"/>
    </source>
</evidence>
<dbReference type="InterPro" id="IPR003672">
    <property type="entry name" value="CobN/Mg_chltase"/>
</dbReference>
<evidence type="ECO:0000313" key="4">
    <source>
        <dbReference type="EMBL" id="HGU32453.1"/>
    </source>
</evidence>
<gene>
    <name evidence="4" type="ORF">ENS29_06315</name>
</gene>
<dbReference type="CDD" id="cd10150">
    <property type="entry name" value="CobN_like"/>
    <property type="match status" value="1"/>
</dbReference>
<feature type="domain" description="CobN/magnesium chelatase" evidence="3">
    <location>
        <begin position="754"/>
        <end position="1181"/>
    </location>
</feature>
<organism evidence="4">
    <name type="scientific">Desulfatirhabdium butyrativorans</name>
    <dbReference type="NCBI Taxonomy" id="340467"/>
    <lineage>
        <taxon>Bacteria</taxon>
        <taxon>Pseudomonadati</taxon>
        <taxon>Thermodesulfobacteriota</taxon>
        <taxon>Desulfobacteria</taxon>
        <taxon>Desulfobacterales</taxon>
        <taxon>Desulfatirhabdiaceae</taxon>
        <taxon>Desulfatirhabdium</taxon>
    </lineage>
</organism>
<dbReference type="Pfam" id="PF02514">
    <property type="entry name" value="CobN-Mg_chel"/>
    <property type="match status" value="2"/>
</dbReference>
<dbReference type="EMBL" id="DSUH01000144">
    <property type="protein sequence ID" value="HGU32453.1"/>
    <property type="molecule type" value="Genomic_DNA"/>
</dbReference>
<proteinExistence type="predicted"/>
<feature type="domain" description="CobN/magnesium chelatase" evidence="3">
    <location>
        <begin position="157"/>
        <end position="745"/>
    </location>
</feature>
<dbReference type="PANTHER" id="PTHR44119:SF4">
    <property type="entry name" value="AEROBIC COBALTOCHELATASE SUBUNIT COBN"/>
    <property type="match status" value="1"/>
</dbReference>
<evidence type="ECO:0000259" key="3">
    <source>
        <dbReference type="Pfam" id="PF02514"/>
    </source>
</evidence>
<accession>A0A7C4RPV2</accession>
<feature type="transmembrane region" description="Helical" evidence="2">
    <location>
        <begin position="1317"/>
        <end position="1336"/>
    </location>
</feature>